<keyword evidence="7" id="KW-0325">Glycoprotein</keyword>
<dbReference type="PANTHER" id="PTHR10795">
    <property type="entry name" value="PROPROTEIN CONVERTASE SUBTILISIN/KEXIN"/>
    <property type="match status" value="1"/>
</dbReference>
<dbReference type="InterPro" id="IPR015500">
    <property type="entry name" value="Peptidase_S8_subtilisin-rel"/>
</dbReference>
<feature type="region of interest" description="Disordered" evidence="11">
    <location>
        <begin position="258"/>
        <end position="279"/>
    </location>
</feature>
<dbReference type="Gene3D" id="3.40.50.200">
    <property type="entry name" value="Peptidase S8/S53 domain"/>
    <property type="match status" value="1"/>
</dbReference>
<dbReference type="InterPro" id="IPR017312">
    <property type="entry name" value="Subtilisin_Alteromonadales"/>
</dbReference>
<dbReference type="PROSITE" id="PS00138">
    <property type="entry name" value="SUBTILASE_SER"/>
    <property type="match status" value="1"/>
</dbReference>
<comment type="caution">
    <text evidence="16">The sequence shown here is derived from an EMBL/GenBank/DDBJ whole genome shotgun (WGS) entry which is preliminary data.</text>
</comment>
<dbReference type="CDD" id="cd04852">
    <property type="entry name" value="Peptidases_S8_3"/>
    <property type="match status" value="1"/>
</dbReference>
<dbReference type="Pfam" id="PF05922">
    <property type="entry name" value="Inhibitor_I9"/>
    <property type="match status" value="1"/>
</dbReference>
<dbReference type="InterPro" id="IPR047589">
    <property type="entry name" value="DUF11_rpt"/>
</dbReference>
<dbReference type="Proteomes" id="UP000321933">
    <property type="component" value="Unassembled WGS sequence"/>
</dbReference>
<evidence type="ECO:0000256" key="10">
    <source>
        <dbReference type="RuleBase" id="RU003355"/>
    </source>
</evidence>
<feature type="chain" id="PRO_5023097542" evidence="12">
    <location>
        <begin position="29"/>
        <end position="1116"/>
    </location>
</feature>
<evidence type="ECO:0000256" key="3">
    <source>
        <dbReference type="ARBA" id="ARBA00022670"/>
    </source>
</evidence>
<dbReference type="SUPFAM" id="SSF52025">
    <property type="entry name" value="PA domain"/>
    <property type="match status" value="1"/>
</dbReference>
<dbReference type="InterPro" id="IPR036852">
    <property type="entry name" value="Peptidase_S8/S53_dom_sf"/>
</dbReference>
<feature type="signal peptide" evidence="12">
    <location>
        <begin position="1"/>
        <end position="28"/>
    </location>
</feature>
<keyword evidence="4 12" id="KW-0732">Signal</keyword>
<dbReference type="PROSITE" id="PS00136">
    <property type="entry name" value="SUBTILASE_ASP"/>
    <property type="match status" value="1"/>
</dbReference>
<dbReference type="GO" id="GO:0004252">
    <property type="term" value="F:serine-type endopeptidase activity"/>
    <property type="evidence" value="ECO:0007669"/>
    <property type="project" value="UniProtKB-UniRule"/>
</dbReference>
<dbReference type="Pfam" id="PF02225">
    <property type="entry name" value="PA"/>
    <property type="match status" value="1"/>
</dbReference>
<dbReference type="InterPro" id="IPR000209">
    <property type="entry name" value="Peptidase_S8/S53_dom"/>
</dbReference>
<reference evidence="16 17" key="1">
    <citation type="submission" date="2019-08" db="EMBL/GenBank/DDBJ databases">
        <title>Parahaliea maris sp. nov., isolated from the surface seawater.</title>
        <authorList>
            <person name="Liu Y."/>
        </authorList>
    </citation>
    <scope>NUCLEOTIDE SEQUENCE [LARGE SCALE GENOMIC DNA]</scope>
    <source>
        <strain evidence="16 17">S2-26</strain>
    </source>
</reference>
<evidence type="ECO:0000256" key="12">
    <source>
        <dbReference type="SAM" id="SignalP"/>
    </source>
</evidence>
<evidence type="ECO:0000256" key="1">
    <source>
        <dbReference type="ARBA" id="ARBA00011073"/>
    </source>
</evidence>
<dbReference type="Gene3D" id="3.30.70.80">
    <property type="entry name" value="Peptidase S8 propeptide/proteinase inhibitor I9"/>
    <property type="match status" value="1"/>
</dbReference>
<dbReference type="PIRSF" id="PIRSF037898">
    <property type="entry name" value="Subtilisin_rel_Sputw3181_3341"/>
    <property type="match status" value="1"/>
</dbReference>
<gene>
    <name evidence="16" type="ORF">FVW59_04500</name>
</gene>
<keyword evidence="3 9" id="KW-0645">Protease</keyword>
<evidence type="ECO:0000256" key="9">
    <source>
        <dbReference type="PROSITE-ProRule" id="PRU01240"/>
    </source>
</evidence>
<keyword evidence="17" id="KW-1185">Reference proteome</keyword>
<evidence type="ECO:0000256" key="4">
    <source>
        <dbReference type="ARBA" id="ARBA00022729"/>
    </source>
</evidence>
<sequence>MSFSGTTKAWIKLPLAAAVTIASASAGASDLQLSGEQPTIVGSAPSTSESGKPEYRSEGGRSVYFVQLEDEPVATYNGGIKGLPATSNKATGKNKLDTRSKNSKAYRQYLKGKQDKFSAQAGIKGSVRKDYQVIFNGMAVEMTPEEADAMARMPGVKAVIRERHERPNTDAGAEWINADAIWPGPPNNVPHNQGEGLVIAVLDTGINSDHPSFADIGGDGYDHDNPLGSGNYIPGSYCDVSEPGFCNDKLIGAWSFVPEDPSYPSPEDSDGHGSHTASTAAGNVLTDATVHAPTTSLTRAISGVAPHANIIAYDVCIDTCPGSALLAAVEQVVEDAAALPDGIHALNYSISGGEDPYSDAVELGFLNAAAAGIYVSASAGNEGPGAATTGHHSPWIATTAASSHDRLLVNSLVGINAGNGRFPDITAVGFTSGYGPAPLIYAADFPTTNGSSNDTDPAQCLEPFPPGHFNGEIVICDRGEIARVDKGANVLAGGAGGMVLANVSFDGVVGDAHFLPAIHVEVDVGDALKTWLDSADEAVASITGYELSIDDANGDIMAGFSSRGPNNNLDILKPDVTAPGVSILAAIHTTSGGSPAEFGFISGTSMSSPHHAGAGAIVSGARPDWTPHMVKSAIMMTSLNSGIRKEDGVTPADAFDMGAGRVDLSRATEVDLVLDETTENFVAANPDLGGDPRTLNIPSMQDGACLGGCSWTRTFTNTARNTVHVDVAASSLGDAQFSVEPSRLKLKSGQSASIQVSADTRLASGWQFGQIDLQRRGDGPDLHLPIAAQAVTTSAPGVFSKTVDSDTAAPGDVLTYTIEIVNGQLSGQIDLSDSLPPGVSAIAGSETEVIVDGTTIAPFSVNGGMGSWSGTLAPGSLNVAASTTSPAGYLPLSAFGIAPFGCPSNCDDGAFVVDVPAFTYNGETYNQVIWSVNGTLEVGVSSGVASSFANQLFPDSTVPNNLLAPFWTDLNMGVDGDGAEWRVGVLSAGSTTFTVYEWENIPAFGDASQRYSFQIWVQNGSSGNIWFTYGQLGDTAGATVGAENFDGTIGSTYWFEGTGTAPAVGTDLEVVTTEGGSATFTFQAEVDSCDGPIVNSAEITTSDTSAGAIAVSRCTD</sequence>
<keyword evidence="2" id="KW-0964">Secreted</keyword>
<dbReference type="RefSeq" id="WP_148063062.1">
    <property type="nucleotide sequence ID" value="NZ_VRYZ01000002.1"/>
</dbReference>
<evidence type="ECO:0000256" key="5">
    <source>
        <dbReference type="ARBA" id="ARBA00022801"/>
    </source>
</evidence>
<feature type="domain" description="Peptidase S8/S53" evidence="13">
    <location>
        <begin position="194"/>
        <end position="646"/>
    </location>
</feature>
<dbReference type="InterPro" id="IPR003137">
    <property type="entry name" value="PA_domain"/>
</dbReference>
<dbReference type="InterPro" id="IPR023828">
    <property type="entry name" value="Peptidase_S8_Ser-AS"/>
</dbReference>
<dbReference type="Gene3D" id="3.50.30.30">
    <property type="match status" value="1"/>
</dbReference>
<dbReference type="PROSITE" id="PS51892">
    <property type="entry name" value="SUBTILASE"/>
    <property type="match status" value="1"/>
</dbReference>
<evidence type="ECO:0000256" key="2">
    <source>
        <dbReference type="ARBA" id="ARBA00022525"/>
    </source>
</evidence>
<keyword evidence="5 9" id="KW-0378">Hydrolase</keyword>
<evidence type="ECO:0000313" key="17">
    <source>
        <dbReference type="Proteomes" id="UP000321933"/>
    </source>
</evidence>
<evidence type="ECO:0000259" key="15">
    <source>
        <dbReference type="Pfam" id="PF05922"/>
    </source>
</evidence>
<evidence type="ECO:0000256" key="11">
    <source>
        <dbReference type="SAM" id="MobiDB-lite"/>
    </source>
</evidence>
<dbReference type="NCBIfam" id="TIGR01451">
    <property type="entry name" value="B_ant_repeat"/>
    <property type="match status" value="1"/>
</dbReference>
<proteinExistence type="inferred from homology"/>
<organism evidence="16 17">
    <name type="scientific">Parahaliea aestuarii</name>
    <dbReference type="NCBI Taxonomy" id="1852021"/>
    <lineage>
        <taxon>Bacteria</taxon>
        <taxon>Pseudomonadati</taxon>
        <taxon>Pseudomonadota</taxon>
        <taxon>Gammaproteobacteria</taxon>
        <taxon>Cellvibrionales</taxon>
        <taxon>Halieaceae</taxon>
        <taxon>Parahaliea</taxon>
    </lineage>
</organism>
<accession>A0A5C8ZXC8</accession>
<keyword evidence="6 9" id="KW-0720">Serine protease</keyword>
<feature type="domain" description="Inhibitor I9" evidence="15">
    <location>
        <begin position="100"/>
        <end position="163"/>
    </location>
</feature>
<feature type="active site" description="Charge relay system" evidence="8 9">
    <location>
        <position position="605"/>
    </location>
</feature>
<feature type="active site" description="Charge relay system" evidence="8 9">
    <location>
        <position position="272"/>
    </location>
</feature>
<dbReference type="InterPro" id="IPR037045">
    <property type="entry name" value="S8pro/Inhibitor_I9_sf"/>
</dbReference>
<dbReference type="EMBL" id="VRYZ01000002">
    <property type="protein sequence ID" value="TXS93126.1"/>
    <property type="molecule type" value="Genomic_DNA"/>
</dbReference>
<protein>
    <submittedName>
        <fullName evidence="16">S8 family serine peptidase</fullName>
    </submittedName>
</protein>
<dbReference type="InterPro" id="IPR046450">
    <property type="entry name" value="PA_dom_sf"/>
</dbReference>
<dbReference type="PRINTS" id="PR00723">
    <property type="entry name" value="SUBTILISIN"/>
</dbReference>
<evidence type="ECO:0000256" key="6">
    <source>
        <dbReference type="ARBA" id="ARBA00022825"/>
    </source>
</evidence>
<evidence type="ECO:0000256" key="7">
    <source>
        <dbReference type="ARBA" id="ARBA00023180"/>
    </source>
</evidence>
<dbReference type="CDD" id="cd02120">
    <property type="entry name" value="PA_subtilisin_like"/>
    <property type="match status" value="1"/>
</dbReference>
<comment type="similarity">
    <text evidence="1 9 10">Belongs to the peptidase S8 family.</text>
</comment>
<evidence type="ECO:0000259" key="14">
    <source>
        <dbReference type="Pfam" id="PF02225"/>
    </source>
</evidence>
<dbReference type="InterPro" id="IPR010259">
    <property type="entry name" value="S8pro/Inhibitor_I9"/>
</dbReference>
<dbReference type="InterPro" id="IPR045051">
    <property type="entry name" value="SBT"/>
</dbReference>
<name>A0A5C8ZXC8_9GAMM</name>
<feature type="region of interest" description="Disordered" evidence="11">
    <location>
        <begin position="37"/>
        <end position="58"/>
    </location>
</feature>
<dbReference type="GO" id="GO:0006508">
    <property type="term" value="P:proteolysis"/>
    <property type="evidence" value="ECO:0007669"/>
    <property type="project" value="UniProtKB-KW"/>
</dbReference>
<dbReference type="SUPFAM" id="SSF52743">
    <property type="entry name" value="Subtilisin-like"/>
    <property type="match status" value="1"/>
</dbReference>
<dbReference type="InterPro" id="IPR023827">
    <property type="entry name" value="Peptidase_S8_Asp-AS"/>
</dbReference>
<dbReference type="AlphaFoldDB" id="A0A5C8ZXC8"/>
<feature type="active site" description="Charge relay system" evidence="8 9">
    <location>
        <position position="203"/>
    </location>
</feature>
<evidence type="ECO:0000313" key="16">
    <source>
        <dbReference type="EMBL" id="TXS93126.1"/>
    </source>
</evidence>
<evidence type="ECO:0000256" key="8">
    <source>
        <dbReference type="PIRSR" id="PIRSR615500-1"/>
    </source>
</evidence>
<evidence type="ECO:0000259" key="13">
    <source>
        <dbReference type="Pfam" id="PF00082"/>
    </source>
</evidence>
<feature type="domain" description="PA" evidence="14">
    <location>
        <begin position="437"/>
        <end position="528"/>
    </location>
</feature>
<dbReference type="Pfam" id="PF00082">
    <property type="entry name" value="Peptidase_S8"/>
    <property type="match status" value="1"/>
</dbReference>
<dbReference type="InterPro" id="IPR034197">
    <property type="entry name" value="Peptidases_S8_3"/>
</dbReference>
<dbReference type="OrthoDB" id="614750at2"/>